<dbReference type="Proteomes" id="UP000741863">
    <property type="component" value="Unassembled WGS sequence"/>
</dbReference>
<comment type="caution">
    <text evidence="1">The sequence shown here is derived from an EMBL/GenBank/DDBJ whole genome shotgun (WGS) entry which is preliminary data.</text>
</comment>
<dbReference type="EMBL" id="JAFBEC010000009">
    <property type="protein sequence ID" value="MBM7634035.1"/>
    <property type="molecule type" value="Genomic_DNA"/>
</dbReference>
<accession>A0ABS2PF57</accession>
<sequence>MNAEQAREMAKSVRLRRVERILRTVQSEIEEAVGKGDFSVVVAIPYDGIDIPEDDHIEIVTIIKGEGFNLESSSGSYYLTLGISWGEEDA</sequence>
<evidence type="ECO:0000313" key="1">
    <source>
        <dbReference type="EMBL" id="MBM7634035.1"/>
    </source>
</evidence>
<evidence type="ECO:0000313" key="2">
    <source>
        <dbReference type="Proteomes" id="UP000741863"/>
    </source>
</evidence>
<protein>
    <submittedName>
        <fullName evidence="1">Uncharacterized protein</fullName>
    </submittedName>
</protein>
<organism evidence="1 2">
    <name type="scientific">Geomicrobium sediminis</name>
    <dbReference type="NCBI Taxonomy" id="1347788"/>
    <lineage>
        <taxon>Bacteria</taxon>
        <taxon>Bacillati</taxon>
        <taxon>Bacillota</taxon>
        <taxon>Bacilli</taxon>
        <taxon>Bacillales</taxon>
        <taxon>Geomicrobium</taxon>
    </lineage>
</organism>
<gene>
    <name evidence="1" type="ORF">JOD17_003135</name>
</gene>
<name>A0ABS2PF57_9BACL</name>
<keyword evidence="2" id="KW-1185">Reference proteome</keyword>
<reference evidence="1 2" key="1">
    <citation type="submission" date="2021-01" db="EMBL/GenBank/DDBJ databases">
        <title>Genomic Encyclopedia of Type Strains, Phase IV (KMG-IV): sequencing the most valuable type-strain genomes for metagenomic binning, comparative biology and taxonomic classification.</title>
        <authorList>
            <person name="Goeker M."/>
        </authorList>
    </citation>
    <scope>NUCLEOTIDE SEQUENCE [LARGE SCALE GENOMIC DNA]</scope>
    <source>
        <strain evidence="1 2">DSM 25540</strain>
    </source>
</reference>
<proteinExistence type="predicted"/>
<dbReference type="RefSeq" id="WP_204698781.1">
    <property type="nucleotide sequence ID" value="NZ_JAFBEC010000009.1"/>
</dbReference>